<keyword evidence="4" id="KW-1185">Reference proteome</keyword>
<evidence type="ECO:0000259" key="1">
    <source>
        <dbReference type="Pfam" id="PF21289"/>
    </source>
</evidence>
<gene>
    <name evidence="3" type="ORF">GH714_039523</name>
    <name evidence="2" type="ORF">GH714_043810</name>
</gene>
<evidence type="ECO:0000313" key="3">
    <source>
        <dbReference type="EMBL" id="KAF2312674.1"/>
    </source>
</evidence>
<dbReference type="Gene3D" id="1.10.220.100">
    <property type="entry name" value="conserved c-terminal region of ge- 1"/>
    <property type="match status" value="1"/>
</dbReference>
<dbReference type="InterPro" id="IPR044938">
    <property type="entry name" value="EDC4_C_sf"/>
</dbReference>
<protein>
    <recommendedName>
        <fullName evidence="1">Enhancer of mRNA-decapping protein 4 C-terminal domain-containing protein</fullName>
    </recommendedName>
</protein>
<dbReference type="Proteomes" id="UP000467840">
    <property type="component" value="Chromosome 14"/>
</dbReference>
<sequence>MTTMISVPVSKEGKRLEASLGRSIEKVVKANTDALWARFQEENTKHEKLERDRMQQLTNLITNCVNKDLPGTLEKTLKKEISAVGPAVARAITPILEKSISSAITESFQKGVGEKAVNQLEKSVSSKLEGTVARQIQSQFQTSGKQALQDALRSSLEAAIIPAFEMSCKSMFDQIDSTFQKGFIDHLHAIQQQFDSTHSHLAIALRDAISSASSITQTLSGRLAEGQRNLLAIAAAGANSKVGNPSLSNGPLAGLHEMAEAHLDPTKELSRLIAECKFEEAFTAALHRSDVTIVSWLCSQVDLQEILSMVPLPLSQGVLLALLQQLACDISKETSRKLAWMTDVAVAINPADPLIALHVRPIFDQKISRNGAGEQQERTRGIRGQGLDTEDRKSNIGNISIQLSDYDHEDNSYSSDNYLALGVFDFPWLKEGTVSKSKDWRFEDSFACFLHDNYTMAALPEFSGQCLSETPETCVESIDIIPLEKFEETVWSLEKEGADA</sequence>
<evidence type="ECO:0000313" key="2">
    <source>
        <dbReference type="EMBL" id="KAF2282628.1"/>
    </source>
</evidence>
<comment type="caution">
    <text evidence="3">The sequence shown here is derived from an EMBL/GenBank/DDBJ whole genome shotgun (WGS) entry which is preliminary data.</text>
</comment>
<dbReference type="Pfam" id="PF21289">
    <property type="entry name" value="EDC4_C"/>
    <property type="match status" value="1"/>
</dbReference>
<proteinExistence type="predicted"/>
<feature type="domain" description="Enhancer of mRNA-decapping protein 4 C-terminal" evidence="1">
    <location>
        <begin position="271"/>
        <end position="365"/>
    </location>
</feature>
<accession>A0A6A6MHC2</accession>
<name>A0A6A6MHC2_HEVBR</name>
<dbReference type="EMBL" id="JAAGAX010000006">
    <property type="protein sequence ID" value="KAF2312674.1"/>
    <property type="molecule type" value="Genomic_DNA"/>
</dbReference>
<dbReference type="PANTHER" id="PTHR15598">
    <property type="entry name" value="ENHANCER OF MRNA-DECAPPING PROTEIN 4"/>
    <property type="match status" value="1"/>
</dbReference>
<dbReference type="InterPro" id="IPR045152">
    <property type="entry name" value="EDC4-like"/>
</dbReference>
<dbReference type="InterPro" id="IPR049404">
    <property type="entry name" value="EDC4_C"/>
</dbReference>
<dbReference type="GO" id="GO:0031087">
    <property type="term" value="P:deadenylation-independent decapping of nuclear-transcribed mRNA"/>
    <property type="evidence" value="ECO:0007669"/>
    <property type="project" value="InterPro"/>
</dbReference>
<dbReference type="AlphaFoldDB" id="A0A6A6MHC2"/>
<dbReference type="GO" id="GO:0000932">
    <property type="term" value="C:P-body"/>
    <property type="evidence" value="ECO:0007669"/>
    <property type="project" value="TreeGrafter"/>
</dbReference>
<reference evidence="3 4" key="1">
    <citation type="journal article" date="2020" name="Mol. Plant">
        <title>The Chromosome-Based Rubber Tree Genome Provides New Insights into Spurge Genome Evolution and Rubber Biosynthesis.</title>
        <authorList>
            <person name="Liu J."/>
            <person name="Shi C."/>
            <person name="Shi C.C."/>
            <person name="Li W."/>
            <person name="Zhang Q.J."/>
            <person name="Zhang Y."/>
            <person name="Li K."/>
            <person name="Lu H.F."/>
            <person name="Shi C."/>
            <person name="Zhu S.T."/>
            <person name="Xiao Z.Y."/>
            <person name="Nan H."/>
            <person name="Yue Y."/>
            <person name="Zhu X.G."/>
            <person name="Wu Y."/>
            <person name="Hong X.N."/>
            <person name="Fan G.Y."/>
            <person name="Tong Y."/>
            <person name="Zhang D."/>
            <person name="Mao C.L."/>
            <person name="Liu Y.L."/>
            <person name="Hao S.J."/>
            <person name="Liu W.Q."/>
            <person name="Lv M.Q."/>
            <person name="Zhang H.B."/>
            <person name="Liu Y."/>
            <person name="Hu-Tang G.R."/>
            <person name="Wang J.P."/>
            <person name="Wang J.H."/>
            <person name="Sun Y.H."/>
            <person name="Ni S.B."/>
            <person name="Chen W.B."/>
            <person name="Zhang X.C."/>
            <person name="Jiao Y.N."/>
            <person name="Eichler E.E."/>
            <person name="Li G.H."/>
            <person name="Liu X."/>
            <person name="Gao L.Z."/>
        </authorList>
    </citation>
    <scope>NUCLEOTIDE SEQUENCE [LARGE SCALE GENOMIC DNA]</scope>
    <source>
        <strain evidence="4">cv. GT1</strain>
        <tissue evidence="3">Leaf</tissue>
    </source>
</reference>
<dbReference type="PANTHER" id="PTHR15598:SF7">
    <property type="entry name" value="ENHANCER OF MRNA-DECAPPING-LIKE PROTEIN"/>
    <property type="match status" value="1"/>
</dbReference>
<evidence type="ECO:0000313" key="4">
    <source>
        <dbReference type="Proteomes" id="UP000467840"/>
    </source>
</evidence>
<organism evidence="3 4">
    <name type="scientific">Hevea brasiliensis</name>
    <name type="common">Para rubber tree</name>
    <name type="synonym">Siphonia brasiliensis</name>
    <dbReference type="NCBI Taxonomy" id="3981"/>
    <lineage>
        <taxon>Eukaryota</taxon>
        <taxon>Viridiplantae</taxon>
        <taxon>Streptophyta</taxon>
        <taxon>Embryophyta</taxon>
        <taxon>Tracheophyta</taxon>
        <taxon>Spermatophyta</taxon>
        <taxon>Magnoliopsida</taxon>
        <taxon>eudicotyledons</taxon>
        <taxon>Gunneridae</taxon>
        <taxon>Pentapetalae</taxon>
        <taxon>rosids</taxon>
        <taxon>fabids</taxon>
        <taxon>Malpighiales</taxon>
        <taxon>Euphorbiaceae</taxon>
        <taxon>Crotonoideae</taxon>
        <taxon>Micrandreae</taxon>
        <taxon>Hevea</taxon>
    </lineage>
</organism>
<dbReference type="EMBL" id="JAAGAX010000088">
    <property type="protein sequence ID" value="KAF2282628.1"/>
    <property type="molecule type" value="Genomic_DNA"/>
</dbReference>